<sequence length="95" mass="10808">MAKKSKLGQVQKLEEQIRELREKQKKIIELAQKEIGEYLMDSWEVEDIEQAKKLIDKFKQEAKASFNNSDAGNSQELNSNNTQNNYSASGSNSAN</sequence>
<evidence type="ECO:0000313" key="2">
    <source>
        <dbReference type="EMBL" id="QNR70541.1"/>
    </source>
</evidence>
<organism evidence="2 3">
    <name type="scientific">Paenibacillus peoriae</name>
    <dbReference type="NCBI Taxonomy" id="59893"/>
    <lineage>
        <taxon>Bacteria</taxon>
        <taxon>Bacillati</taxon>
        <taxon>Bacillota</taxon>
        <taxon>Bacilli</taxon>
        <taxon>Bacillales</taxon>
        <taxon>Paenibacillaceae</taxon>
        <taxon>Paenibacillus</taxon>
    </lineage>
</organism>
<dbReference type="RefSeq" id="WP_190299848.1">
    <property type="nucleotide sequence ID" value="NZ_CP061175.1"/>
</dbReference>
<reference evidence="2 3" key="1">
    <citation type="submission" date="2020-09" db="EMBL/GenBank/DDBJ databases">
        <title>Characterization of Paenibacillus peoriae strain ZF390 with broad-spectrum antimicrobial activity as a potential biocontrol agent.</title>
        <authorList>
            <person name="Li L."/>
            <person name="Zhao Y."/>
            <person name="Li B."/>
            <person name="Xie X."/>
        </authorList>
    </citation>
    <scope>NUCLEOTIDE SEQUENCE [LARGE SCALE GENOMIC DNA]</scope>
    <source>
        <strain evidence="2 3">ZF390</strain>
        <plasmid evidence="2 3">pPlas3</plasmid>
    </source>
</reference>
<protein>
    <submittedName>
        <fullName evidence="2">Uncharacterized protein</fullName>
    </submittedName>
</protein>
<evidence type="ECO:0000256" key="1">
    <source>
        <dbReference type="SAM" id="MobiDB-lite"/>
    </source>
</evidence>
<evidence type="ECO:0000313" key="3">
    <source>
        <dbReference type="Proteomes" id="UP000516384"/>
    </source>
</evidence>
<gene>
    <name evidence="2" type="ORF">IAQ67_29425</name>
</gene>
<keyword evidence="2" id="KW-0614">Plasmid</keyword>
<geneLocation type="plasmid" evidence="2 3">
    <name>pPlas3</name>
</geneLocation>
<dbReference type="Proteomes" id="UP000516384">
    <property type="component" value="Plasmid pPlas3"/>
</dbReference>
<accession>A0A7H0YHI3</accession>
<feature type="region of interest" description="Disordered" evidence="1">
    <location>
        <begin position="64"/>
        <end position="95"/>
    </location>
</feature>
<dbReference type="EMBL" id="CP061175">
    <property type="protein sequence ID" value="QNR70541.1"/>
    <property type="molecule type" value="Genomic_DNA"/>
</dbReference>
<name>A0A7H0YHI3_9BACL</name>
<feature type="compositionally biased region" description="Polar residues" evidence="1">
    <location>
        <begin position="65"/>
        <end position="83"/>
    </location>
</feature>
<proteinExistence type="predicted"/>
<feature type="compositionally biased region" description="Low complexity" evidence="1">
    <location>
        <begin position="84"/>
        <end position="95"/>
    </location>
</feature>
<dbReference type="AlphaFoldDB" id="A0A7H0YHI3"/>